<evidence type="ECO:0000313" key="3">
    <source>
        <dbReference type="Proteomes" id="UP001301152"/>
    </source>
</evidence>
<evidence type="ECO:0000313" key="2">
    <source>
        <dbReference type="EMBL" id="MCX2564206.1"/>
    </source>
</evidence>
<proteinExistence type="predicted"/>
<dbReference type="SUPFAM" id="SSF142433">
    <property type="entry name" value="CinA-like"/>
    <property type="match status" value="1"/>
</dbReference>
<reference evidence="2 3" key="1">
    <citation type="submission" date="2022-11" db="EMBL/GenBank/DDBJ databases">
        <title>Genome sequencing of Acetobacter type strain.</title>
        <authorList>
            <person name="Heo J."/>
            <person name="Lee D."/>
            <person name="Han B.-H."/>
            <person name="Hong S.-B."/>
            <person name="Kwon S.-W."/>
        </authorList>
    </citation>
    <scope>NUCLEOTIDE SEQUENCE [LARGE SCALE GENOMIC DNA]</scope>
    <source>
        <strain evidence="2 3">KACC 21253</strain>
    </source>
</reference>
<gene>
    <name evidence="2" type="ORF">OQ497_09565</name>
</gene>
<organism evidence="2 3">
    <name type="scientific">Acetobacter thailandicus</name>
    <dbReference type="NCBI Taxonomy" id="1502842"/>
    <lineage>
        <taxon>Bacteria</taxon>
        <taxon>Pseudomonadati</taxon>
        <taxon>Pseudomonadota</taxon>
        <taxon>Alphaproteobacteria</taxon>
        <taxon>Acetobacterales</taxon>
        <taxon>Acetobacteraceae</taxon>
        <taxon>Acetobacter</taxon>
    </lineage>
</organism>
<dbReference type="RefSeq" id="WP_173559904.1">
    <property type="nucleotide sequence ID" value="NZ_JAERKZ010000003.1"/>
</dbReference>
<protein>
    <submittedName>
        <fullName evidence="2">CinA family protein</fullName>
    </submittedName>
</protein>
<dbReference type="NCBIfam" id="TIGR00199">
    <property type="entry name" value="PncC_domain"/>
    <property type="match status" value="1"/>
</dbReference>
<dbReference type="InterPro" id="IPR036653">
    <property type="entry name" value="CinA-like_C"/>
</dbReference>
<dbReference type="EMBL" id="JAPIUZ010000004">
    <property type="protein sequence ID" value="MCX2564206.1"/>
    <property type="molecule type" value="Genomic_DNA"/>
</dbReference>
<dbReference type="Gene3D" id="3.90.950.20">
    <property type="entry name" value="CinA-like"/>
    <property type="match status" value="1"/>
</dbReference>
<keyword evidence="3" id="KW-1185">Reference proteome</keyword>
<sequence length="172" mass="17746">MFSLTAPSDALLTEGLLTAKAVMERLSQSGQRVVTAESCTGGLVSALLVHHAGASDCVEGAFVTYSNQLKHSALDVRDETLARFGAVSAETVTEMAEGALCAAARATVAVSVSGIAGPGGGSDEKPVGLVWFGLAVNGKKIKAASQNFEGSRTEIRWQAALYALQLIAGYDE</sequence>
<dbReference type="InterPro" id="IPR008136">
    <property type="entry name" value="CinA_C"/>
</dbReference>
<evidence type="ECO:0000259" key="1">
    <source>
        <dbReference type="Pfam" id="PF02464"/>
    </source>
</evidence>
<accession>A0ABT3QG21</accession>
<dbReference type="Proteomes" id="UP001301152">
    <property type="component" value="Unassembled WGS sequence"/>
</dbReference>
<dbReference type="Pfam" id="PF02464">
    <property type="entry name" value="CinA"/>
    <property type="match status" value="1"/>
</dbReference>
<name>A0ABT3QG21_9PROT</name>
<comment type="caution">
    <text evidence="2">The sequence shown here is derived from an EMBL/GenBank/DDBJ whole genome shotgun (WGS) entry which is preliminary data.</text>
</comment>
<feature type="domain" description="CinA C-terminal" evidence="1">
    <location>
        <begin position="19"/>
        <end position="168"/>
    </location>
</feature>